<dbReference type="SMART" id="SM00636">
    <property type="entry name" value="Glyco_18"/>
    <property type="match status" value="1"/>
</dbReference>
<protein>
    <submittedName>
        <fullName evidence="3">Glycosyl hydrolases family 18</fullName>
    </submittedName>
</protein>
<dbReference type="AlphaFoldDB" id="A0A1I0BSV1"/>
<dbReference type="Gene3D" id="3.20.20.80">
    <property type="entry name" value="Glycosidases"/>
    <property type="match status" value="1"/>
</dbReference>
<dbReference type="STRING" id="426128.SAMN05660297_01391"/>
<dbReference type="InterPro" id="IPR011583">
    <property type="entry name" value="Chitinase_II/V-like_cat"/>
</dbReference>
<gene>
    <name evidence="3" type="ORF">SAMN05660297_01391</name>
</gene>
<dbReference type="RefSeq" id="WP_090441330.1">
    <property type="nucleotide sequence ID" value="NZ_FOHU01000004.1"/>
</dbReference>
<evidence type="ECO:0000256" key="1">
    <source>
        <dbReference type="SAM" id="Phobius"/>
    </source>
</evidence>
<dbReference type="InterPro" id="IPR029070">
    <property type="entry name" value="Chitinase_insertion_sf"/>
</dbReference>
<proteinExistence type="predicted"/>
<dbReference type="Gene3D" id="3.10.50.10">
    <property type="match status" value="1"/>
</dbReference>
<dbReference type="Proteomes" id="UP000199568">
    <property type="component" value="Unassembled WGS sequence"/>
</dbReference>
<dbReference type="EMBL" id="FOHU01000004">
    <property type="protein sequence ID" value="SET09704.1"/>
    <property type="molecule type" value="Genomic_DNA"/>
</dbReference>
<organism evidence="3 4">
    <name type="scientific">Natronincola peptidivorans</name>
    <dbReference type="NCBI Taxonomy" id="426128"/>
    <lineage>
        <taxon>Bacteria</taxon>
        <taxon>Bacillati</taxon>
        <taxon>Bacillota</taxon>
        <taxon>Clostridia</taxon>
        <taxon>Peptostreptococcales</taxon>
        <taxon>Natronincolaceae</taxon>
        <taxon>Natronincola</taxon>
    </lineage>
</organism>
<dbReference type="OrthoDB" id="9775889at2"/>
<evidence type="ECO:0000259" key="2">
    <source>
        <dbReference type="PROSITE" id="PS51910"/>
    </source>
</evidence>
<dbReference type="GO" id="GO:0016787">
    <property type="term" value="F:hydrolase activity"/>
    <property type="evidence" value="ECO:0007669"/>
    <property type="project" value="UniProtKB-KW"/>
</dbReference>
<reference evidence="3 4" key="1">
    <citation type="submission" date="2016-10" db="EMBL/GenBank/DDBJ databases">
        <authorList>
            <person name="de Groot N.N."/>
        </authorList>
    </citation>
    <scope>NUCLEOTIDE SEQUENCE [LARGE SCALE GENOMIC DNA]</scope>
    <source>
        <strain evidence="3 4">DSM 18979</strain>
    </source>
</reference>
<dbReference type="InterPro" id="IPR017853">
    <property type="entry name" value="GH"/>
</dbReference>
<keyword evidence="4" id="KW-1185">Reference proteome</keyword>
<evidence type="ECO:0000313" key="3">
    <source>
        <dbReference type="EMBL" id="SET09704.1"/>
    </source>
</evidence>
<dbReference type="GO" id="GO:0005975">
    <property type="term" value="P:carbohydrate metabolic process"/>
    <property type="evidence" value="ECO:0007669"/>
    <property type="project" value="InterPro"/>
</dbReference>
<feature type="transmembrane region" description="Helical" evidence="1">
    <location>
        <begin position="20"/>
        <end position="36"/>
    </location>
</feature>
<keyword evidence="1" id="KW-1133">Transmembrane helix</keyword>
<accession>A0A1I0BSV1</accession>
<sequence>MRAAIRKEKRRNRRRRTLSIILWMSIVVTVFGYFYRDNMIKHITSFAENIVSTFSDGGQYSTANILIGNQEIDGKLMIEQDEIYMDIALVKKYILPDVEFARKDSSIYIDIPQDYYSFTEKSLDAYMKSGNIRLNFLLRLVEDVYYIPLQSLVKVMGFEVNYYEDRDLVVVNSPYDAYHLGRTVKSASLVDKPGMLRKEIVEIEPEVMIRVYEEEGNYYRVVAGEGYLGYIEKTSVNLLGDSKVSTSYSNFFAPLPEKWQPDETVGLVWDYVHLRTKDRRDEEKINAVDIVSPTWFDLIKADGTVLNKGVLEYVQDAHEKGYKVWGLVTNSFDPDLTHEFLGDIEAQENFIRQMIMYSSIYQLDGINIDFENIYYKDQTALTEFVQLLTDKLHQQNLVVSIDVTIPSTSPNWSMVYDRQKLAPIVDYIAVMTYDEHWGSSPRSGSVASIGWVERGIQRSLDYIPPEKLLLGLPFYTRLWQEEKQPDGSIKVSSRAYGMEAIASILEKNDAELHWDETAGQYYAEYQQEGSTYRVWLEDKRSLALKASIIEKYNLAGFAAWRKDFEKEDIWSTLEDIVKNSKSYYDLVFD</sequence>
<keyword evidence="1" id="KW-0812">Transmembrane</keyword>
<dbReference type="PANTHER" id="PTHR46066">
    <property type="entry name" value="CHITINASE DOMAIN-CONTAINING PROTEIN 1 FAMILY MEMBER"/>
    <property type="match status" value="1"/>
</dbReference>
<dbReference type="PROSITE" id="PS51910">
    <property type="entry name" value="GH18_2"/>
    <property type="match status" value="1"/>
</dbReference>
<dbReference type="GO" id="GO:0008061">
    <property type="term" value="F:chitin binding"/>
    <property type="evidence" value="ECO:0007669"/>
    <property type="project" value="InterPro"/>
</dbReference>
<dbReference type="SUPFAM" id="SSF51445">
    <property type="entry name" value="(Trans)glycosidases"/>
    <property type="match status" value="1"/>
</dbReference>
<keyword evidence="1" id="KW-0472">Membrane</keyword>
<keyword evidence="3" id="KW-0378">Hydrolase</keyword>
<feature type="domain" description="GH18" evidence="2">
    <location>
        <begin position="263"/>
        <end position="580"/>
    </location>
</feature>
<dbReference type="Pfam" id="PF00704">
    <property type="entry name" value="Glyco_hydro_18"/>
    <property type="match status" value="1"/>
</dbReference>
<dbReference type="PANTHER" id="PTHR46066:SF2">
    <property type="entry name" value="CHITINASE DOMAIN-CONTAINING PROTEIN 1"/>
    <property type="match status" value="1"/>
</dbReference>
<name>A0A1I0BSV1_9FIRM</name>
<evidence type="ECO:0000313" key="4">
    <source>
        <dbReference type="Proteomes" id="UP000199568"/>
    </source>
</evidence>
<dbReference type="InterPro" id="IPR001223">
    <property type="entry name" value="Glyco_hydro18_cat"/>
</dbReference>